<protein>
    <submittedName>
        <fullName evidence="1">Uncharacterized protein</fullName>
    </submittedName>
</protein>
<evidence type="ECO:0000313" key="2">
    <source>
        <dbReference type="Proteomes" id="UP000006073"/>
    </source>
</evidence>
<dbReference type="EMBL" id="ALWO02000031">
    <property type="protein sequence ID" value="EOZ97050.1"/>
    <property type="molecule type" value="Genomic_DNA"/>
</dbReference>
<accession>S2DIP4</accession>
<gene>
    <name evidence="1" type="ORF">A33Q_1968</name>
</gene>
<organism evidence="1 2">
    <name type="scientific">Indibacter alkaliphilus (strain CCUG 57479 / KCTC 22604 / LW1)</name>
    <dbReference type="NCBI Taxonomy" id="1189612"/>
    <lineage>
        <taxon>Bacteria</taxon>
        <taxon>Pseudomonadati</taxon>
        <taxon>Bacteroidota</taxon>
        <taxon>Cytophagia</taxon>
        <taxon>Cytophagales</taxon>
        <taxon>Cyclobacteriaceae</taxon>
    </lineage>
</organism>
<name>S2DIP4_INDAL</name>
<evidence type="ECO:0000313" key="1">
    <source>
        <dbReference type="EMBL" id="EOZ97050.1"/>
    </source>
</evidence>
<reference evidence="1 2" key="1">
    <citation type="journal article" date="2013" name="Genome Announc.">
        <title>Draft Genome Sequence of Indibacter alkaliphilus Strain LW1T, Isolated from Lonar Lake, a Haloalkaline Lake in the Buldana District of Maharashtra, India.</title>
        <authorList>
            <person name="Singh A."/>
            <person name="Kumar Jangir P."/>
            <person name="Sharma R."/>
            <person name="Singh A."/>
            <person name="Kumar Pinnaka A."/>
            <person name="Shivaji S."/>
        </authorList>
    </citation>
    <scope>NUCLEOTIDE SEQUENCE [LARGE SCALE GENOMIC DNA]</scope>
    <source>
        <strain evidence="2">CCUG 57479 / KCTC 22604 / LW1</strain>
    </source>
</reference>
<keyword evidence="2" id="KW-1185">Reference proteome</keyword>
<sequence>MRKLRLWPKRQKERGIWCEAEWGRFFSKILIRRLSPDPNPFCR</sequence>
<dbReference type="Proteomes" id="UP000006073">
    <property type="component" value="Unassembled WGS sequence"/>
</dbReference>
<proteinExistence type="predicted"/>
<comment type="caution">
    <text evidence="1">The sequence shown here is derived from an EMBL/GenBank/DDBJ whole genome shotgun (WGS) entry which is preliminary data.</text>
</comment>
<dbReference type="AlphaFoldDB" id="S2DIP4"/>